<feature type="region of interest" description="Disordered" evidence="11">
    <location>
        <begin position="432"/>
        <end position="479"/>
    </location>
</feature>
<evidence type="ECO:0000256" key="9">
    <source>
        <dbReference type="ARBA" id="ARBA00032008"/>
    </source>
</evidence>
<dbReference type="Pfam" id="PF06333">
    <property type="entry name" value="Med13_C"/>
    <property type="match status" value="1"/>
</dbReference>
<comment type="subunit">
    <text evidence="10">Component of the SRB8-11 complex, which itself associates with the Mediator complex.</text>
</comment>
<feature type="compositionally biased region" description="Low complexity" evidence="11">
    <location>
        <begin position="943"/>
        <end position="953"/>
    </location>
</feature>
<evidence type="ECO:0000256" key="2">
    <source>
        <dbReference type="ARBA" id="ARBA00009354"/>
    </source>
</evidence>
<feature type="domain" description="Mediator complex subunit Med13 C-terminal" evidence="12">
    <location>
        <begin position="1329"/>
        <end position="1624"/>
    </location>
</feature>
<feature type="region of interest" description="Disordered" evidence="11">
    <location>
        <begin position="517"/>
        <end position="552"/>
    </location>
</feature>
<organism evidence="14 15">
    <name type="scientific">Hermanssonia centrifuga</name>
    <dbReference type="NCBI Taxonomy" id="98765"/>
    <lineage>
        <taxon>Eukaryota</taxon>
        <taxon>Fungi</taxon>
        <taxon>Dikarya</taxon>
        <taxon>Basidiomycota</taxon>
        <taxon>Agaricomycotina</taxon>
        <taxon>Agaricomycetes</taxon>
        <taxon>Polyporales</taxon>
        <taxon>Meruliaceae</taxon>
        <taxon>Hermanssonia</taxon>
    </lineage>
</organism>
<keyword evidence="7 10" id="KW-0804">Transcription</keyword>
<proteinExistence type="inferred from homology"/>
<comment type="caution">
    <text evidence="14">The sequence shown here is derived from an EMBL/GenBank/DDBJ whole genome shotgun (WGS) entry which is preliminary data.</text>
</comment>
<dbReference type="EMBL" id="MLYV02000815">
    <property type="protein sequence ID" value="PSR77056.1"/>
    <property type="molecule type" value="Genomic_DNA"/>
</dbReference>
<evidence type="ECO:0000313" key="15">
    <source>
        <dbReference type="Proteomes" id="UP000186601"/>
    </source>
</evidence>
<dbReference type="InterPro" id="IPR009401">
    <property type="entry name" value="Med13_C"/>
</dbReference>
<feature type="compositionally biased region" description="Basic and acidic residues" evidence="11">
    <location>
        <begin position="900"/>
        <end position="910"/>
    </location>
</feature>
<dbReference type="GO" id="GO:0003713">
    <property type="term" value="F:transcription coactivator activity"/>
    <property type="evidence" value="ECO:0007669"/>
    <property type="project" value="TreeGrafter"/>
</dbReference>
<evidence type="ECO:0000256" key="1">
    <source>
        <dbReference type="ARBA" id="ARBA00004123"/>
    </source>
</evidence>
<evidence type="ECO:0000256" key="7">
    <source>
        <dbReference type="ARBA" id="ARBA00023163"/>
    </source>
</evidence>
<keyword evidence="15" id="KW-1185">Reference proteome</keyword>
<comment type="subcellular location">
    <subcellularLocation>
        <location evidence="1 10">Nucleus</location>
    </subcellularLocation>
</comment>
<dbReference type="PANTHER" id="PTHR48249">
    <property type="entry name" value="MEDIATOR OF RNA POLYMERASE II TRANSCRIPTION SUBUNIT 13"/>
    <property type="match status" value="1"/>
</dbReference>
<reference evidence="14 15" key="1">
    <citation type="submission" date="2018-02" db="EMBL/GenBank/DDBJ databases">
        <title>Genome sequence of the basidiomycete white-rot fungus Phlebia centrifuga.</title>
        <authorList>
            <person name="Granchi Z."/>
            <person name="Peng M."/>
            <person name="de Vries R.P."/>
            <person name="Hilden K."/>
            <person name="Makela M.R."/>
            <person name="Grigoriev I."/>
            <person name="Riley R."/>
        </authorList>
    </citation>
    <scope>NUCLEOTIDE SEQUENCE [LARGE SCALE GENOMIC DNA]</scope>
    <source>
        <strain evidence="14 15">FBCC195</strain>
    </source>
</reference>
<feature type="region of interest" description="Disordered" evidence="11">
    <location>
        <begin position="897"/>
        <end position="953"/>
    </location>
</feature>
<feature type="compositionally biased region" description="Polar residues" evidence="11">
    <location>
        <begin position="630"/>
        <end position="643"/>
    </location>
</feature>
<dbReference type="InterPro" id="IPR051139">
    <property type="entry name" value="Mediator_complx_sub13"/>
</dbReference>
<dbReference type="OrthoDB" id="103819at2759"/>
<evidence type="ECO:0000256" key="10">
    <source>
        <dbReference type="RuleBase" id="RU364134"/>
    </source>
</evidence>
<evidence type="ECO:0000256" key="11">
    <source>
        <dbReference type="SAM" id="MobiDB-lite"/>
    </source>
</evidence>
<keyword evidence="8 10" id="KW-0539">Nucleus</keyword>
<dbReference type="Pfam" id="PF11597">
    <property type="entry name" value="Med13_N"/>
    <property type="match status" value="1"/>
</dbReference>
<evidence type="ECO:0000256" key="8">
    <source>
        <dbReference type="ARBA" id="ARBA00023242"/>
    </source>
</evidence>
<feature type="region of interest" description="Disordered" evidence="11">
    <location>
        <begin position="610"/>
        <end position="643"/>
    </location>
</feature>
<sequence>MAAKQQNQPLDSTGCAALAEQPPRISLASPLLASAIDLPSQPLIVYSVYTPISGQPGVDPLYALEQARRRIVEKNSSRTVVDSLLPSVHLSRDSSVLYVFAFSSTHKPSASQTALQGAQFDDLILAESSQFSLTGLYPCSDPCSTQRTPCTTCLNPASPLATSSAPSSSQPPPAPWTSSACLLPRKPLRGPYSRFTQAVRDRLIDDVTRASKTARASATERAAVRLKGGFLLSSPASSSASEWGTGWDHYTLQRTLVHCELQIQLCSSRLLIHPILRPTHYLPLSNILPAPAGTPITLLPLGVPAYYLNIYSGPVGGLASQFDSALSGLGAGDWKNPGHFSQAVPSAIKDGMPSYAIVWLSVQNNQGEAKGIPLIWPARLCIALSTTAPHVRPPLEYIPSLPTQLQASPPALTAQDHPVKLVRRSLTPATVLSGAPSPFSEQTAPTISQRATSMPVSSEGGLLVPKPVRPVLSPRSPTSDSLRAFRALTLTNTDVGVIAQEVSSFVDAIMKDRERERERLRREREGSSSKLGANSIKPEKTEEPSQPSLLPSTEMHVDESVPLKAEDTVDAVHDYAFPTPEQRTSPADPYRTGPTTLDVLLPAAGITSASDVRQPSAVEPIKKEEAADGNDTTSESAVTPTSDPISYDSFPVFESNWGQHAGEFLTMDMGIDNFGVGFSVGMTGLGEMETNFGGFTDDDFNFFDAPAPNSRSFAATGSGLTPAAGPAPFGIPPPTLSTGMIPSGLGPPSGLSQAHPLPWMTQVLGEAFTPHSIDTPVSAMLPPPELLPATPALTPPSQSAPVTPVVMLLDRESITYRRNGSIGNLSPSAFDPIPFARSHKMADGKYLMGKFALPSPPDEEDRTQPIPITSRFRGSANYSAMTDPRIGMIRRLVGAKRKRGGCDDAGRGEKMSPSWIDEQDGWISSSPGNMLDTDMDDPRSESESGSDSGDLEGLFTEERDAKSVSRPHTPPPAYLPLGPTLVQTQFCHQYLLPLSIPLRPPGVGIQNPAATAPMSVPTPVSPAAVLGAMSEKSKALEDAAQILVKEVVENCVWATVWRANAVAAQGATNSSSKLWQVDVKSVHKLLSLSGIPSSLSLEEVFSDEVADTVSLQVLGRPLLSVGKSDSIIQVLPSALRFWEKLGLSPRSGSKDVVAFVFTDRYDEEKGRCVTTWLDRMSIVYAAKNFGKHSVGHAAECIVDGVVSVNFDAFRKMLPLFVENVTKSTDGNHCTVVLYVVLPAHIMNLASPVLRHVLSAIKRVNRKFKNSDILFQFIPEPFVVGSLDDPSANNSGLEPLVESLYDRIRLPARRTMSRKILPADEKKTRALFQEPAYTLARSLHSKVKFVREAHASTLDVMDRHTLLQVGYHISPCRKWLFAACTDQRAEAHNVRAWLMPTDSRESFVVARIWDFAQSMAMKASIEWHIVITKVGSMSATEFDAWISQLNSETFTNIDLPPVQTSILVAQPDDPWMFLAPEHAPVIKSPASTSRTPKVATGSVVQDISASFYILDTTLRPTIPSPSHEYVAERTCIPDAEEEEPTEELGLRSRSSITLIRVPAGTDYTPISMLHLHLLHSGRSTYSSAIESEVAILYDVTRNFSDLLTVTQHRWKLKANPLLPFHLAALEVMHATLDTGDVLVD</sequence>
<dbReference type="InterPro" id="IPR021643">
    <property type="entry name" value="Mediator_Med13_N"/>
</dbReference>
<keyword evidence="4 10" id="KW-0678">Repressor</keyword>
<gene>
    <name evidence="14" type="ORF">PHLCEN_2v8089</name>
</gene>
<keyword evidence="5 10" id="KW-0805">Transcription regulation</keyword>
<feature type="compositionally biased region" description="Basic and acidic residues" evidence="11">
    <location>
        <begin position="517"/>
        <end position="527"/>
    </location>
</feature>
<name>A0A2R6NUN0_9APHY</name>
<feature type="compositionally biased region" description="Polar residues" evidence="11">
    <location>
        <begin position="439"/>
        <end position="456"/>
    </location>
</feature>
<evidence type="ECO:0000256" key="4">
    <source>
        <dbReference type="ARBA" id="ARBA00022491"/>
    </source>
</evidence>
<evidence type="ECO:0000256" key="5">
    <source>
        <dbReference type="ARBA" id="ARBA00023015"/>
    </source>
</evidence>
<dbReference type="PANTHER" id="PTHR48249:SF3">
    <property type="entry name" value="MEDIATOR OF RNA POLYMERASE II TRANSCRIPTION SUBUNIT 13"/>
    <property type="match status" value="1"/>
</dbReference>
<dbReference type="GO" id="GO:0045944">
    <property type="term" value="P:positive regulation of transcription by RNA polymerase II"/>
    <property type="evidence" value="ECO:0007669"/>
    <property type="project" value="TreeGrafter"/>
</dbReference>
<keyword evidence="6 10" id="KW-0010">Activator</keyword>
<protein>
    <recommendedName>
        <fullName evidence="3 10">Mediator of RNA polymerase II transcription subunit 13</fullName>
    </recommendedName>
    <alternativeName>
        <fullName evidence="9 10">Mediator complex subunit 13</fullName>
    </alternativeName>
</protein>
<evidence type="ECO:0000256" key="3">
    <source>
        <dbReference type="ARBA" id="ARBA00019618"/>
    </source>
</evidence>
<dbReference type="Proteomes" id="UP000186601">
    <property type="component" value="Unassembled WGS sequence"/>
</dbReference>
<feature type="domain" description="Mediator complex subunit Med13 N-terminal" evidence="13">
    <location>
        <begin position="26"/>
        <end position="383"/>
    </location>
</feature>
<dbReference type="STRING" id="98765.A0A2R6NUN0"/>
<evidence type="ECO:0000259" key="13">
    <source>
        <dbReference type="Pfam" id="PF11597"/>
    </source>
</evidence>
<evidence type="ECO:0000259" key="12">
    <source>
        <dbReference type="Pfam" id="PF06333"/>
    </source>
</evidence>
<evidence type="ECO:0000313" key="14">
    <source>
        <dbReference type="EMBL" id="PSR77056.1"/>
    </source>
</evidence>
<comment type="function">
    <text evidence="10">Component of the SRB8-11 complex. The SRB8-11 complex is a regulatory module of the Mediator complex which is itself involved in regulation of basal and activated RNA polymerase II-dependent transcription. The SRB8-11 complex may be involved in the transcriptional repression of a subset of genes regulated by Mediator. It may inhibit the association of the Mediator complex with RNA polymerase II to form the holoenzyme complex.</text>
</comment>
<comment type="similarity">
    <text evidence="2 10">Belongs to the Mediator complex subunit 13 family.</text>
</comment>
<accession>A0A2R6NUN0</accession>
<evidence type="ECO:0000256" key="6">
    <source>
        <dbReference type="ARBA" id="ARBA00023159"/>
    </source>
</evidence>
<dbReference type="GO" id="GO:0016592">
    <property type="term" value="C:mediator complex"/>
    <property type="evidence" value="ECO:0007669"/>
    <property type="project" value="InterPro"/>
</dbReference>